<proteinExistence type="predicted"/>
<protein>
    <submittedName>
        <fullName evidence="2">Uncharacterized protein</fullName>
    </submittedName>
</protein>
<evidence type="ECO:0000313" key="2">
    <source>
        <dbReference type="EMBL" id="CDW82310.1"/>
    </source>
</evidence>
<feature type="region of interest" description="Disordered" evidence="1">
    <location>
        <begin position="87"/>
        <end position="156"/>
    </location>
</feature>
<organism evidence="2 3">
    <name type="scientific">Stylonychia lemnae</name>
    <name type="common">Ciliate</name>
    <dbReference type="NCBI Taxonomy" id="5949"/>
    <lineage>
        <taxon>Eukaryota</taxon>
        <taxon>Sar</taxon>
        <taxon>Alveolata</taxon>
        <taxon>Ciliophora</taxon>
        <taxon>Intramacronucleata</taxon>
        <taxon>Spirotrichea</taxon>
        <taxon>Stichotrichia</taxon>
        <taxon>Sporadotrichida</taxon>
        <taxon>Oxytrichidae</taxon>
        <taxon>Stylonychinae</taxon>
        <taxon>Stylonychia</taxon>
    </lineage>
</organism>
<sequence length="156" mass="18074">MLGLIKMGTENRSIFQDPAFKERLQESFRDYDCAKLIKVRPISRYLKPFILRISTQGDNGSFQRTKRQNCKNIPSEEEELLKNCRQAKHGKQSIETPKKIKQKTKQVDLNQGNNSKVETSFMIQNSKSQGQGISNFKANTKTSRTKQQKLNHQKLK</sequence>
<dbReference type="Proteomes" id="UP000039865">
    <property type="component" value="Unassembled WGS sequence"/>
</dbReference>
<dbReference type="InParanoid" id="A0A078AJ04"/>
<keyword evidence="3" id="KW-1185">Reference proteome</keyword>
<gene>
    <name evidence="2" type="primary">Contig10553.g11269</name>
    <name evidence="2" type="ORF">STYLEM_11340</name>
</gene>
<feature type="compositionally biased region" description="Polar residues" evidence="1">
    <location>
        <begin position="107"/>
        <end position="142"/>
    </location>
</feature>
<evidence type="ECO:0000256" key="1">
    <source>
        <dbReference type="SAM" id="MobiDB-lite"/>
    </source>
</evidence>
<dbReference type="EMBL" id="CCKQ01010793">
    <property type="protein sequence ID" value="CDW82310.1"/>
    <property type="molecule type" value="Genomic_DNA"/>
</dbReference>
<evidence type="ECO:0000313" key="3">
    <source>
        <dbReference type="Proteomes" id="UP000039865"/>
    </source>
</evidence>
<dbReference type="AlphaFoldDB" id="A0A078AJ04"/>
<reference evidence="2 3" key="1">
    <citation type="submission" date="2014-06" db="EMBL/GenBank/DDBJ databases">
        <authorList>
            <person name="Swart Estienne"/>
        </authorList>
    </citation>
    <scope>NUCLEOTIDE SEQUENCE [LARGE SCALE GENOMIC DNA]</scope>
    <source>
        <strain evidence="2 3">130c</strain>
    </source>
</reference>
<name>A0A078AJ04_STYLE</name>
<feature type="compositionally biased region" description="Basic residues" evidence="1">
    <location>
        <begin position="143"/>
        <end position="156"/>
    </location>
</feature>
<accession>A0A078AJ04</accession>